<dbReference type="Proteomes" id="UP000828390">
    <property type="component" value="Unassembled WGS sequence"/>
</dbReference>
<comment type="caution">
    <text evidence="2">The sequence shown here is derived from an EMBL/GenBank/DDBJ whole genome shotgun (WGS) entry which is preliminary data.</text>
</comment>
<protein>
    <submittedName>
        <fullName evidence="2">Uncharacterized protein</fullName>
    </submittedName>
</protein>
<dbReference type="AlphaFoldDB" id="A0A9D4N561"/>
<proteinExistence type="predicted"/>
<keyword evidence="3" id="KW-1185">Reference proteome</keyword>
<gene>
    <name evidence="2" type="ORF">DPMN_012063</name>
</gene>
<evidence type="ECO:0000313" key="2">
    <source>
        <dbReference type="EMBL" id="KAH3888041.1"/>
    </source>
</evidence>
<feature type="compositionally biased region" description="Polar residues" evidence="1">
    <location>
        <begin position="27"/>
        <end position="56"/>
    </location>
</feature>
<dbReference type="EMBL" id="JAIWYP010000001">
    <property type="protein sequence ID" value="KAH3888041.1"/>
    <property type="molecule type" value="Genomic_DNA"/>
</dbReference>
<reference evidence="2" key="1">
    <citation type="journal article" date="2019" name="bioRxiv">
        <title>The Genome of the Zebra Mussel, Dreissena polymorpha: A Resource for Invasive Species Research.</title>
        <authorList>
            <person name="McCartney M.A."/>
            <person name="Auch B."/>
            <person name="Kono T."/>
            <person name="Mallez S."/>
            <person name="Zhang Y."/>
            <person name="Obille A."/>
            <person name="Becker A."/>
            <person name="Abrahante J.E."/>
            <person name="Garbe J."/>
            <person name="Badalamenti J.P."/>
            <person name="Herman A."/>
            <person name="Mangelson H."/>
            <person name="Liachko I."/>
            <person name="Sullivan S."/>
            <person name="Sone E.D."/>
            <person name="Koren S."/>
            <person name="Silverstein K.A.T."/>
            <person name="Beckman K.B."/>
            <person name="Gohl D.M."/>
        </authorList>
    </citation>
    <scope>NUCLEOTIDE SEQUENCE</scope>
    <source>
        <strain evidence="2">Duluth1</strain>
        <tissue evidence="2">Whole animal</tissue>
    </source>
</reference>
<evidence type="ECO:0000256" key="1">
    <source>
        <dbReference type="SAM" id="MobiDB-lite"/>
    </source>
</evidence>
<accession>A0A9D4N561</accession>
<organism evidence="2 3">
    <name type="scientific">Dreissena polymorpha</name>
    <name type="common">Zebra mussel</name>
    <name type="synonym">Mytilus polymorpha</name>
    <dbReference type="NCBI Taxonomy" id="45954"/>
    <lineage>
        <taxon>Eukaryota</taxon>
        <taxon>Metazoa</taxon>
        <taxon>Spiralia</taxon>
        <taxon>Lophotrochozoa</taxon>
        <taxon>Mollusca</taxon>
        <taxon>Bivalvia</taxon>
        <taxon>Autobranchia</taxon>
        <taxon>Heteroconchia</taxon>
        <taxon>Euheterodonta</taxon>
        <taxon>Imparidentia</taxon>
        <taxon>Neoheterodontei</taxon>
        <taxon>Myida</taxon>
        <taxon>Dreissenoidea</taxon>
        <taxon>Dreissenidae</taxon>
        <taxon>Dreissena</taxon>
    </lineage>
</organism>
<name>A0A9D4N561_DREPO</name>
<sequence length="124" mass="14198">MTSKKSKHRIREKERAHYARQKLRLAPSTNFAETTTTSENSFDTYTAPTKSPSLLSSAARKQRANRLKQNMPKTPKKFDQVMGHILLNSPPCKKTSLRRIGIYFKQSKKGGSLFLVHNRNNSIH</sequence>
<feature type="compositionally biased region" description="Basic residues" evidence="1">
    <location>
        <begin position="1"/>
        <end position="10"/>
    </location>
</feature>
<reference evidence="2" key="2">
    <citation type="submission" date="2020-11" db="EMBL/GenBank/DDBJ databases">
        <authorList>
            <person name="McCartney M.A."/>
            <person name="Auch B."/>
            <person name="Kono T."/>
            <person name="Mallez S."/>
            <person name="Becker A."/>
            <person name="Gohl D.M."/>
            <person name="Silverstein K.A.T."/>
            <person name="Koren S."/>
            <person name="Bechman K.B."/>
            <person name="Herman A."/>
            <person name="Abrahante J.E."/>
            <person name="Garbe J."/>
        </authorList>
    </citation>
    <scope>NUCLEOTIDE SEQUENCE</scope>
    <source>
        <strain evidence="2">Duluth1</strain>
        <tissue evidence="2">Whole animal</tissue>
    </source>
</reference>
<feature type="region of interest" description="Disordered" evidence="1">
    <location>
        <begin position="1"/>
        <end position="56"/>
    </location>
</feature>
<evidence type="ECO:0000313" key="3">
    <source>
        <dbReference type="Proteomes" id="UP000828390"/>
    </source>
</evidence>